<organism evidence="1 2">
    <name type="scientific">Photobacterium aquimaris</name>
    <dbReference type="NCBI Taxonomy" id="512643"/>
    <lineage>
        <taxon>Bacteria</taxon>
        <taxon>Pseudomonadati</taxon>
        <taxon>Pseudomonadota</taxon>
        <taxon>Gammaproteobacteria</taxon>
        <taxon>Vibrionales</taxon>
        <taxon>Vibrionaceae</taxon>
        <taxon>Photobacterium</taxon>
    </lineage>
</organism>
<evidence type="ECO:0000313" key="2">
    <source>
        <dbReference type="Proteomes" id="UP000196485"/>
    </source>
</evidence>
<dbReference type="SUPFAM" id="SSF47413">
    <property type="entry name" value="lambda repressor-like DNA-binding domains"/>
    <property type="match status" value="1"/>
</dbReference>
<dbReference type="RefSeq" id="WP_065168300.1">
    <property type="nucleotide sequence ID" value="NZ_FYAH01000018.1"/>
</dbReference>
<dbReference type="InterPro" id="IPR015060">
    <property type="entry name" value="Aca2_YdiL-like"/>
</dbReference>
<dbReference type="GO" id="GO:0003677">
    <property type="term" value="F:DNA binding"/>
    <property type="evidence" value="ECO:0007669"/>
    <property type="project" value="InterPro"/>
</dbReference>
<dbReference type="AlphaFoldDB" id="A0A1A6TMK4"/>
<gene>
    <name evidence="1" type="ORF">PAQU9191_03819</name>
</gene>
<name>A0A1A6TMK4_9GAMM</name>
<evidence type="ECO:0008006" key="3">
    <source>
        <dbReference type="Google" id="ProtNLM"/>
    </source>
</evidence>
<dbReference type="Pfam" id="PF08965">
    <property type="entry name" value="Aca2_YdiL"/>
    <property type="match status" value="1"/>
</dbReference>
<sequence>MTNYELQALRKLLFLDVAEAAKEVGEVTTRTWQRWEDGSRKVPQDIADQMNDWCQFYSDMLDDKRMNNKDITYYKTLDSYEAATGKRNVVVWRLTQAIYSILLLERLRTNGLD</sequence>
<protein>
    <recommendedName>
        <fullName evidence="3">DUF1870 domain-containing protein</fullName>
    </recommendedName>
</protein>
<reference evidence="2" key="1">
    <citation type="submission" date="2017-06" db="EMBL/GenBank/DDBJ databases">
        <authorList>
            <person name="Rodrigo-Torres L."/>
            <person name="Arahal R. D."/>
            <person name="Lucena T."/>
        </authorList>
    </citation>
    <scope>NUCLEOTIDE SEQUENCE [LARGE SCALE GENOMIC DNA]</scope>
    <source>
        <strain evidence="2">type strain: CECT 9192</strain>
    </source>
</reference>
<dbReference type="Proteomes" id="UP000196485">
    <property type="component" value="Unassembled WGS sequence"/>
</dbReference>
<keyword evidence="2" id="KW-1185">Reference proteome</keyword>
<dbReference type="EMBL" id="FYAH01000018">
    <property type="protein sequence ID" value="SMY18458.1"/>
    <property type="molecule type" value="Genomic_DNA"/>
</dbReference>
<dbReference type="Gene3D" id="1.10.3100.10">
    <property type="entry name" value="Putative cytoplasmic protein"/>
    <property type="match status" value="1"/>
</dbReference>
<dbReference type="InterPro" id="IPR027910">
    <property type="entry name" value="YdiL_sf"/>
</dbReference>
<dbReference type="InterPro" id="IPR010982">
    <property type="entry name" value="Lambda_DNA-bd_dom_sf"/>
</dbReference>
<proteinExistence type="predicted"/>
<evidence type="ECO:0000313" key="1">
    <source>
        <dbReference type="EMBL" id="SMY18458.1"/>
    </source>
</evidence>
<accession>A0A1A6TMK4</accession>